<feature type="transmembrane region" description="Helical" evidence="7">
    <location>
        <begin position="371"/>
        <end position="393"/>
    </location>
</feature>
<reference evidence="10" key="1">
    <citation type="journal article" date="2019" name="Int. J. Syst. Evol. Microbiol.">
        <title>The Global Catalogue of Microorganisms (GCM) 10K type strain sequencing project: providing services to taxonomists for standard genome sequencing and annotation.</title>
        <authorList>
            <consortium name="The Broad Institute Genomics Platform"/>
            <consortium name="The Broad Institute Genome Sequencing Center for Infectious Disease"/>
            <person name="Wu L."/>
            <person name="Ma J."/>
        </authorList>
    </citation>
    <scope>NUCLEOTIDE SEQUENCE [LARGE SCALE GENOMIC DNA]</scope>
    <source>
        <strain evidence="10">CCUG 30340</strain>
    </source>
</reference>
<name>A0ABV9QSW7_9GAMM</name>
<evidence type="ECO:0000256" key="6">
    <source>
        <dbReference type="SAM" id="MobiDB-lite"/>
    </source>
</evidence>
<keyword evidence="10" id="KW-1185">Reference proteome</keyword>
<feature type="binding site" evidence="5">
    <location>
        <position position="110"/>
    </location>
    <ligand>
        <name>ATP</name>
        <dbReference type="ChEBI" id="CHEBI:30616"/>
    </ligand>
</feature>
<organism evidence="9 10">
    <name type="scientific">Dokdonella ginsengisoli</name>
    <dbReference type="NCBI Taxonomy" id="363846"/>
    <lineage>
        <taxon>Bacteria</taxon>
        <taxon>Pseudomonadati</taxon>
        <taxon>Pseudomonadota</taxon>
        <taxon>Gammaproteobacteria</taxon>
        <taxon>Lysobacterales</taxon>
        <taxon>Rhodanobacteraceae</taxon>
        <taxon>Dokdonella</taxon>
    </lineage>
</organism>
<evidence type="ECO:0000256" key="4">
    <source>
        <dbReference type="ARBA" id="ARBA00022840"/>
    </source>
</evidence>
<evidence type="ECO:0000256" key="2">
    <source>
        <dbReference type="ARBA" id="ARBA00022741"/>
    </source>
</evidence>
<evidence type="ECO:0000313" key="10">
    <source>
        <dbReference type="Proteomes" id="UP001595886"/>
    </source>
</evidence>
<feature type="region of interest" description="Disordered" evidence="6">
    <location>
        <begin position="284"/>
        <end position="304"/>
    </location>
</feature>
<dbReference type="Pfam" id="PF00069">
    <property type="entry name" value="Pkinase"/>
    <property type="match status" value="1"/>
</dbReference>
<protein>
    <submittedName>
        <fullName evidence="9">Protein kinase</fullName>
    </submittedName>
</protein>
<evidence type="ECO:0000256" key="3">
    <source>
        <dbReference type="ARBA" id="ARBA00022777"/>
    </source>
</evidence>
<sequence>MNRERIGALFAQALDLPESQRADWLAAQCAGDEATRAEVERLLRADAEVGDFIERSPGLVADAAAAARGSGAPSAFGAWRVLRSIGIGGMGEVWLAERGDDEFEQRVAVKQLAYPTPRLLQRFRQERRILARLEHPHIACLIDGGLDARGIPYLVMEYVEGVPITDYVRERVPELRARLHLFLRVCEAVQYAHQNLVVHRDLKPSNIFVTAGGTPKLLDFGIAKVLTTGEADAPTQTLARLLTPDYAAPEQFSGGAITTATDVYALGVVLYELLADARPRRFAPNDAASAEPPPPSTAITRGTGVAAARRRQLRGDLDRIALAAMARDPARRYPSAEALAADIRRHLDGLPIAARPASAGYRLRKFVVRNWLPLSAAGLLFAAMAVATVAVAWQAGKARLAAQRAEAVQGFLVDLFNKNSTGQKDPAEARQTTVRELLDIGAARIEESLDIAPENKLALLRVFSDLYANGLGDGYPSIPLLQQALALSADLYGEDSVESASDRMRLARPLMEQGKSAEAKALLQAAAGTLDRRGDRTSELRGRLHAAQAYAFLDQDRRRAREEADAAVAVLRKHPPSRDLVRALIYQGWSADGQAAMESLQEAIRVSRAVDGDRDPMLMSAYASLAKLQRNVRDYDAAESAAREALDLSLKDRSEFNYDRTRAMSNIASIQFSGGRIKESLQSARLAKEWLAGPAGGSDNPAISADVLRTLAVTLGAAGEFDDALAEASAAVKILRETTSDSRLAPALLVAAYRLAELGRLPEASAALEEARAIRERTKSASSNGHVPTQIHMALDFGNAQQARVLLEEYPRGDAVGREAEFVSFHRTVLEAEIELQGGDPVKSARLASTLGERMRASDIARYLRPVIADSDLIEGLARLRTGDAAAARPILERALAARIDLYLPKSPRIAEVQLALAECALAQEKRAEAMQWVEQAAAIQAQHSSLSPRYTAPLQRLRERLAQR</sequence>
<evidence type="ECO:0000256" key="7">
    <source>
        <dbReference type="SAM" id="Phobius"/>
    </source>
</evidence>
<accession>A0ABV9QSW7</accession>
<keyword evidence="7" id="KW-0472">Membrane</keyword>
<dbReference type="InterPro" id="IPR019734">
    <property type="entry name" value="TPR_rpt"/>
</dbReference>
<dbReference type="InterPro" id="IPR008271">
    <property type="entry name" value="Ser/Thr_kinase_AS"/>
</dbReference>
<comment type="caution">
    <text evidence="9">The sequence shown here is derived from an EMBL/GenBank/DDBJ whole genome shotgun (WGS) entry which is preliminary data.</text>
</comment>
<dbReference type="InterPro" id="IPR011990">
    <property type="entry name" value="TPR-like_helical_dom_sf"/>
</dbReference>
<dbReference type="PROSITE" id="PS50011">
    <property type="entry name" value="PROTEIN_KINASE_DOM"/>
    <property type="match status" value="1"/>
</dbReference>
<feature type="domain" description="Protein kinase" evidence="8">
    <location>
        <begin position="79"/>
        <end position="347"/>
    </location>
</feature>
<evidence type="ECO:0000259" key="8">
    <source>
        <dbReference type="PROSITE" id="PS50011"/>
    </source>
</evidence>
<evidence type="ECO:0000313" key="9">
    <source>
        <dbReference type="EMBL" id="MFC4820151.1"/>
    </source>
</evidence>
<dbReference type="InterPro" id="IPR000719">
    <property type="entry name" value="Prot_kinase_dom"/>
</dbReference>
<proteinExistence type="predicted"/>
<keyword evidence="1" id="KW-0808">Transferase</keyword>
<dbReference type="PROSITE" id="PS00107">
    <property type="entry name" value="PROTEIN_KINASE_ATP"/>
    <property type="match status" value="1"/>
</dbReference>
<dbReference type="RefSeq" id="WP_380019981.1">
    <property type="nucleotide sequence ID" value="NZ_JBHSHD010000006.1"/>
</dbReference>
<gene>
    <name evidence="9" type="ORF">ACFO6Q_07440</name>
</gene>
<dbReference type="PANTHER" id="PTHR43289:SF34">
    <property type="entry name" value="SERINE_THREONINE-PROTEIN KINASE YBDM-RELATED"/>
    <property type="match status" value="1"/>
</dbReference>
<dbReference type="SMART" id="SM00028">
    <property type="entry name" value="TPR"/>
    <property type="match status" value="4"/>
</dbReference>
<keyword evidence="7" id="KW-0812">Transmembrane</keyword>
<dbReference type="Gene3D" id="1.10.510.10">
    <property type="entry name" value="Transferase(Phosphotransferase) domain 1"/>
    <property type="match status" value="1"/>
</dbReference>
<keyword evidence="7" id="KW-1133">Transmembrane helix</keyword>
<keyword evidence="3 9" id="KW-0418">Kinase</keyword>
<dbReference type="CDD" id="cd14014">
    <property type="entry name" value="STKc_PknB_like"/>
    <property type="match status" value="1"/>
</dbReference>
<dbReference type="Gene3D" id="1.25.40.10">
    <property type="entry name" value="Tetratricopeptide repeat domain"/>
    <property type="match status" value="3"/>
</dbReference>
<dbReference type="SMART" id="SM00220">
    <property type="entry name" value="S_TKc"/>
    <property type="match status" value="1"/>
</dbReference>
<dbReference type="GO" id="GO:0016301">
    <property type="term" value="F:kinase activity"/>
    <property type="evidence" value="ECO:0007669"/>
    <property type="project" value="UniProtKB-KW"/>
</dbReference>
<dbReference type="EMBL" id="JBHSHD010000006">
    <property type="protein sequence ID" value="MFC4820151.1"/>
    <property type="molecule type" value="Genomic_DNA"/>
</dbReference>
<dbReference type="Pfam" id="PF13424">
    <property type="entry name" value="TPR_12"/>
    <property type="match status" value="1"/>
</dbReference>
<evidence type="ECO:0000256" key="1">
    <source>
        <dbReference type="ARBA" id="ARBA00022679"/>
    </source>
</evidence>
<dbReference type="Proteomes" id="UP001595886">
    <property type="component" value="Unassembled WGS sequence"/>
</dbReference>
<dbReference type="SUPFAM" id="SSF56112">
    <property type="entry name" value="Protein kinase-like (PK-like)"/>
    <property type="match status" value="1"/>
</dbReference>
<keyword evidence="2 5" id="KW-0547">Nucleotide-binding</keyword>
<dbReference type="InterPro" id="IPR017441">
    <property type="entry name" value="Protein_kinase_ATP_BS"/>
</dbReference>
<dbReference type="SUPFAM" id="SSF48452">
    <property type="entry name" value="TPR-like"/>
    <property type="match status" value="3"/>
</dbReference>
<keyword evidence="4 5" id="KW-0067">ATP-binding</keyword>
<dbReference type="InterPro" id="IPR011009">
    <property type="entry name" value="Kinase-like_dom_sf"/>
</dbReference>
<dbReference type="PROSITE" id="PS00108">
    <property type="entry name" value="PROTEIN_KINASE_ST"/>
    <property type="match status" value="1"/>
</dbReference>
<dbReference type="Gene3D" id="3.30.200.20">
    <property type="entry name" value="Phosphorylase Kinase, domain 1"/>
    <property type="match status" value="1"/>
</dbReference>
<evidence type="ECO:0000256" key="5">
    <source>
        <dbReference type="PROSITE-ProRule" id="PRU10141"/>
    </source>
</evidence>
<dbReference type="PANTHER" id="PTHR43289">
    <property type="entry name" value="MITOGEN-ACTIVATED PROTEIN KINASE KINASE KINASE 20-RELATED"/>
    <property type="match status" value="1"/>
</dbReference>